<gene>
    <name evidence="2" type="ORF">V6N12_005853</name>
</gene>
<name>A0ABR2EWE2_9ROSI</name>
<feature type="compositionally biased region" description="Acidic residues" evidence="1">
    <location>
        <begin position="46"/>
        <end position="59"/>
    </location>
</feature>
<reference evidence="2 3" key="1">
    <citation type="journal article" date="2024" name="G3 (Bethesda)">
        <title>Genome assembly of Hibiscus sabdariffa L. provides insights into metabolisms of medicinal natural products.</title>
        <authorList>
            <person name="Kim T."/>
        </authorList>
    </citation>
    <scope>NUCLEOTIDE SEQUENCE [LARGE SCALE GENOMIC DNA]</scope>
    <source>
        <strain evidence="2">TK-2024</strain>
        <tissue evidence="2">Old leaves</tissue>
    </source>
</reference>
<organism evidence="2 3">
    <name type="scientific">Hibiscus sabdariffa</name>
    <name type="common">roselle</name>
    <dbReference type="NCBI Taxonomy" id="183260"/>
    <lineage>
        <taxon>Eukaryota</taxon>
        <taxon>Viridiplantae</taxon>
        <taxon>Streptophyta</taxon>
        <taxon>Embryophyta</taxon>
        <taxon>Tracheophyta</taxon>
        <taxon>Spermatophyta</taxon>
        <taxon>Magnoliopsida</taxon>
        <taxon>eudicotyledons</taxon>
        <taxon>Gunneridae</taxon>
        <taxon>Pentapetalae</taxon>
        <taxon>rosids</taxon>
        <taxon>malvids</taxon>
        <taxon>Malvales</taxon>
        <taxon>Malvaceae</taxon>
        <taxon>Malvoideae</taxon>
        <taxon>Hibiscus</taxon>
    </lineage>
</organism>
<proteinExistence type="predicted"/>
<evidence type="ECO:0000313" key="3">
    <source>
        <dbReference type="Proteomes" id="UP001472677"/>
    </source>
</evidence>
<evidence type="ECO:0000313" key="2">
    <source>
        <dbReference type="EMBL" id="KAK8567257.1"/>
    </source>
</evidence>
<comment type="caution">
    <text evidence="2">The sequence shown here is derived from an EMBL/GenBank/DDBJ whole genome shotgun (WGS) entry which is preliminary data.</text>
</comment>
<sequence length="70" mass="7967">MENICMYNQTNQWKIYLKTTFFLIILARCDSGVSLEKSSVYLESSEDVDSSKEEIDEGFQEVATRSSSGN</sequence>
<evidence type="ECO:0000256" key="1">
    <source>
        <dbReference type="SAM" id="MobiDB-lite"/>
    </source>
</evidence>
<dbReference type="Proteomes" id="UP001472677">
    <property type="component" value="Unassembled WGS sequence"/>
</dbReference>
<keyword evidence="3" id="KW-1185">Reference proteome</keyword>
<protein>
    <submittedName>
        <fullName evidence="2">Uncharacterized protein</fullName>
    </submittedName>
</protein>
<dbReference type="EMBL" id="JBBPBM010000009">
    <property type="protein sequence ID" value="KAK8567257.1"/>
    <property type="molecule type" value="Genomic_DNA"/>
</dbReference>
<accession>A0ABR2EWE2</accession>
<feature type="region of interest" description="Disordered" evidence="1">
    <location>
        <begin position="46"/>
        <end position="70"/>
    </location>
</feature>